<name>A0ABQ4ZEY7_9ASTR</name>
<keyword evidence="2" id="KW-1185">Reference proteome</keyword>
<dbReference type="EMBL" id="BQNB010011291">
    <property type="protein sequence ID" value="GJS88680.1"/>
    <property type="molecule type" value="Genomic_DNA"/>
</dbReference>
<organism evidence="1 2">
    <name type="scientific">Tanacetum coccineum</name>
    <dbReference type="NCBI Taxonomy" id="301880"/>
    <lineage>
        <taxon>Eukaryota</taxon>
        <taxon>Viridiplantae</taxon>
        <taxon>Streptophyta</taxon>
        <taxon>Embryophyta</taxon>
        <taxon>Tracheophyta</taxon>
        <taxon>Spermatophyta</taxon>
        <taxon>Magnoliopsida</taxon>
        <taxon>eudicotyledons</taxon>
        <taxon>Gunneridae</taxon>
        <taxon>Pentapetalae</taxon>
        <taxon>asterids</taxon>
        <taxon>campanulids</taxon>
        <taxon>Asterales</taxon>
        <taxon>Asteraceae</taxon>
        <taxon>Asteroideae</taxon>
        <taxon>Anthemideae</taxon>
        <taxon>Anthemidinae</taxon>
        <taxon>Tanacetum</taxon>
    </lineage>
</organism>
<accession>A0ABQ4ZEY7</accession>
<reference evidence="1" key="1">
    <citation type="journal article" date="2022" name="Int. J. Mol. Sci.">
        <title>Draft Genome of Tanacetum Coccineum: Genomic Comparison of Closely Related Tanacetum-Family Plants.</title>
        <authorList>
            <person name="Yamashiro T."/>
            <person name="Shiraishi A."/>
            <person name="Nakayama K."/>
            <person name="Satake H."/>
        </authorList>
    </citation>
    <scope>NUCLEOTIDE SEQUENCE</scope>
</reference>
<reference evidence="1" key="2">
    <citation type="submission" date="2022-01" db="EMBL/GenBank/DDBJ databases">
        <authorList>
            <person name="Yamashiro T."/>
            <person name="Shiraishi A."/>
            <person name="Satake H."/>
            <person name="Nakayama K."/>
        </authorList>
    </citation>
    <scope>NUCLEOTIDE SEQUENCE</scope>
</reference>
<protein>
    <submittedName>
        <fullName evidence="1">Uncharacterized protein</fullName>
    </submittedName>
</protein>
<gene>
    <name evidence="1" type="ORF">Tco_0771316</name>
</gene>
<evidence type="ECO:0000313" key="1">
    <source>
        <dbReference type="EMBL" id="GJS88680.1"/>
    </source>
</evidence>
<proteinExistence type="predicted"/>
<sequence>MSPHELLEWEQQEAGSPYLRTPPLKPRRKCIEFLCKNLFGDFLHCDSVADEFLLDDNWQYEGLAVDDVGGSSIHCDLVHENVVYNDLSVPSMDKERFSNNVVLDDVVTDTLAYTLPLVLKKKCRNKVNVTRKTRCLKNSKTMRLRKGCGKRVAIGRHGQGLGRLIRLNVAAVDDDPQVTKDLE</sequence>
<evidence type="ECO:0000313" key="2">
    <source>
        <dbReference type="Proteomes" id="UP001151760"/>
    </source>
</evidence>
<comment type="caution">
    <text evidence="1">The sequence shown here is derived from an EMBL/GenBank/DDBJ whole genome shotgun (WGS) entry which is preliminary data.</text>
</comment>
<dbReference type="Proteomes" id="UP001151760">
    <property type="component" value="Unassembled WGS sequence"/>
</dbReference>